<name>A0AC34QY43_9BILA</name>
<organism evidence="1 2">
    <name type="scientific">Panagrolaimus sp. JU765</name>
    <dbReference type="NCBI Taxonomy" id="591449"/>
    <lineage>
        <taxon>Eukaryota</taxon>
        <taxon>Metazoa</taxon>
        <taxon>Ecdysozoa</taxon>
        <taxon>Nematoda</taxon>
        <taxon>Chromadorea</taxon>
        <taxon>Rhabditida</taxon>
        <taxon>Tylenchina</taxon>
        <taxon>Panagrolaimomorpha</taxon>
        <taxon>Panagrolaimoidea</taxon>
        <taxon>Panagrolaimidae</taxon>
        <taxon>Panagrolaimus</taxon>
    </lineage>
</organism>
<accession>A0AC34QY43</accession>
<protein>
    <submittedName>
        <fullName evidence="2">Uncharacterized protein</fullName>
    </submittedName>
</protein>
<dbReference type="WBParaSite" id="JU765_v2.g20336.t1">
    <property type="protein sequence ID" value="JU765_v2.g20336.t1"/>
    <property type="gene ID" value="JU765_v2.g20336"/>
</dbReference>
<proteinExistence type="predicted"/>
<sequence length="333" mass="38204">MDKIDVLFSSVKWRYEKYENNITDAARQFRALNFKLHNISNNDKQIASEIGTLVQLLQKQLDELLVFNKKTCDLKQDIIAAKTDTERLRNQNEETSRELSTKLKNLKNNQKEAENQKKKLEKERDEEQEKLNSFERKNRNLETGKTEAAVTSIVFGYIAGGLLMAGVVFPPLWITAGIVGAGEISAAVLFGVFHSMKESQEKLDGISQQIQRYNNNITSRQVEINNVKRELEQKTKTLKEAQMDIEDAAKSITALDNYSKKIDLWIEQLNQWISFLIKIKPEAERIQGHVGFNEKALQRAIGDFKLLMNSPETKKIEESAQLPSTFSILFVYD</sequence>
<reference evidence="2" key="1">
    <citation type="submission" date="2022-11" db="UniProtKB">
        <authorList>
            <consortium name="WormBaseParasite"/>
        </authorList>
    </citation>
    <scope>IDENTIFICATION</scope>
</reference>
<evidence type="ECO:0000313" key="2">
    <source>
        <dbReference type="WBParaSite" id="JU765_v2.g20336.t1"/>
    </source>
</evidence>
<dbReference type="Proteomes" id="UP000887576">
    <property type="component" value="Unplaced"/>
</dbReference>
<evidence type="ECO:0000313" key="1">
    <source>
        <dbReference type="Proteomes" id="UP000887576"/>
    </source>
</evidence>